<accession>A0AAW0NFF6</accession>
<organism evidence="2 3">
    <name type="scientific">Mugilogobius chulae</name>
    <name type="common">yellowstripe goby</name>
    <dbReference type="NCBI Taxonomy" id="88201"/>
    <lineage>
        <taxon>Eukaryota</taxon>
        <taxon>Metazoa</taxon>
        <taxon>Chordata</taxon>
        <taxon>Craniata</taxon>
        <taxon>Vertebrata</taxon>
        <taxon>Euteleostomi</taxon>
        <taxon>Actinopterygii</taxon>
        <taxon>Neopterygii</taxon>
        <taxon>Teleostei</taxon>
        <taxon>Neoteleostei</taxon>
        <taxon>Acanthomorphata</taxon>
        <taxon>Gobiaria</taxon>
        <taxon>Gobiiformes</taxon>
        <taxon>Gobioidei</taxon>
        <taxon>Gobiidae</taxon>
        <taxon>Gobionellinae</taxon>
        <taxon>Mugilogobius</taxon>
    </lineage>
</organism>
<reference evidence="3" key="1">
    <citation type="submission" date="2024-04" db="EMBL/GenBank/DDBJ databases">
        <title>Salinicola lusitanus LLJ914,a marine bacterium isolated from the Okinawa Trough.</title>
        <authorList>
            <person name="Li J."/>
        </authorList>
    </citation>
    <scope>NUCLEOTIDE SEQUENCE [LARGE SCALE GENOMIC DNA]</scope>
</reference>
<evidence type="ECO:0000313" key="3">
    <source>
        <dbReference type="Proteomes" id="UP001460270"/>
    </source>
</evidence>
<proteinExistence type="predicted"/>
<gene>
    <name evidence="2" type="ORF">WMY93_023100</name>
</gene>
<sequence>MGKLVSTLLPLRIPEKLRYTGVKTSKEFQTELHCVNAVHSFQQHSRTRNSCPTWCARKAKTIWTPISIATMLNALLFEPLYPERRTQLQPATPEGRPERGNFTNVTSTL</sequence>
<dbReference type="AlphaFoldDB" id="A0AAW0NFF6"/>
<feature type="region of interest" description="Disordered" evidence="1">
    <location>
        <begin position="86"/>
        <end position="109"/>
    </location>
</feature>
<name>A0AAW0NFF6_9GOBI</name>
<protein>
    <submittedName>
        <fullName evidence="2">Uncharacterized protein</fullName>
    </submittedName>
</protein>
<evidence type="ECO:0000313" key="2">
    <source>
        <dbReference type="EMBL" id="KAK7891137.1"/>
    </source>
</evidence>
<keyword evidence="3" id="KW-1185">Reference proteome</keyword>
<evidence type="ECO:0000256" key="1">
    <source>
        <dbReference type="SAM" id="MobiDB-lite"/>
    </source>
</evidence>
<comment type="caution">
    <text evidence="2">The sequence shown here is derived from an EMBL/GenBank/DDBJ whole genome shotgun (WGS) entry which is preliminary data.</text>
</comment>
<dbReference type="Proteomes" id="UP001460270">
    <property type="component" value="Unassembled WGS sequence"/>
</dbReference>
<dbReference type="EMBL" id="JBBPFD010000017">
    <property type="protein sequence ID" value="KAK7891137.1"/>
    <property type="molecule type" value="Genomic_DNA"/>
</dbReference>